<protein>
    <recommendedName>
        <fullName evidence="13 15">3-deoxy-D-manno-octulosonic acid kinase</fullName>
        <shortName evidence="15">Kdo kinase</shortName>
        <ecNumber evidence="4 15">2.7.1.166</ecNumber>
    </recommendedName>
</protein>
<accession>A0ABT2E830</accession>
<dbReference type="NCBIfam" id="NF002475">
    <property type="entry name" value="PRK01723.1"/>
    <property type="match status" value="1"/>
</dbReference>
<dbReference type="EMBL" id="JAJISC010000001">
    <property type="protein sequence ID" value="MCS2607726.1"/>
    <property type="molecule type" value="Genomic_DNA"/>
</dbReference>
<dbReference type="InterPro" id="IPR011009">
    <property type="entry name" value="Kinase-like_dom_sf"/>
</dbReference>
<keyword evidence="8 15" id="KW-0547">Nucleotide-binding</keyword>
<dbReference type="GO" id="GO:0016301">
    <property type="term" value="F:kinase activity"/>
    <property type="evidence" value="ECO:0007669"/>
    <property type="project" value="UniProtKB-KW"/>
</dbReference>
<dbReference type="Gene3D" id="1.10.510.10">
    <property type="entry name" value="Transferase(Phosphotransferase) domain 1"/>
    <property type="match status" value="1"/>
</dbReference>
<evidence type="ECO:0000256" key="6">
    <source>
        <dbReference type="ARBA" id="ARBA00022519"/>
    </source>
</evidence>
<evidence type="ECO:0000256" key="12">
    <source>
        <dbReference type="ARBA" id="ARBA00023136"/>
    </source>
</evidence>
<evidence type="ECO:0000256" key="5">
    <source>
        <dbReference type="ARBA" id="ARBA00022475"/>
    </source>
</evidence>
<comment type="caution">
    <text evidence="16">The sequence shown here is derived from an EMBL/GenBank/DDBJ whole genome shotgun (WGS) entry which is preliminary data.</text>
</comment>
<feature type="active site" evidence="15">
    <location>
        <position position="186"/>
    </location>
</feature>
<evidence type="ECO:0000256" key="2">
    <source>
        <dbReference type="ARBA" id="ARBA00004713"/>
    </source>
</evidence>
<keyword evidence="11 15" id="KW-0448">Lipopolysaccharide biosynthesis</keyword>
<sequence>MRLAALRQGKRRILHDPDSVCDALGSDHVPPGLFDPAYWEAEGRVVGRAPGRGESLFVQAGACQWVIRPYRRGGLAARLSRERYLWTGIEATRAFRELRLTATLFDQGLPVPRPVAACVTRQGLTYTATLITERLPQAQPLAALLDQHSGQASGENPGQNSAPVALLEAVGAMIRRFHAAGLDHVDLNARNILVTPDQTPWLIDFDRCRIRPQGKWQEANLARLARSVAKFTAQPDVPIQAIEQGYRQARR</sequence>
<reference evidence="16" key="1">
    <citation type="submission" date="2021-11" db="EMBL/GenBank/DDBJ databases">
        <title>Halomonas sp., isolated from a coastal aquaculture zone in Dongshan Bay.</title>
        <authorList>
            <person name="Lin W."/>
        </authorList>
    </citation>
    <scope>NUCLEOTIDE SEQUENCE</scope>
    <source>
        <strain evidence="16">Yzlin-01</strain>
    </source>
</reference>
<dbReference type="SUPFAM" id="SSF56112">
    <property type="entry name" value="Protein kinase-like (PK-like)"/>
    <property type="match status" value="1"/>
</dbReference>
<comment type="similarity">
    <text evidence="3 15">Belongs to the protein kinase superfamily. KdkA/RfaP family.</text>
</comment>
<comment type="subcellular location">
    <subcellularLocation>
        <location evidence="1 15">Cell inner membrane</location>
        <topology evidence="1 15">Peripheral membrane protein</topology>
        <orientation evidence="1 15">Cytoplasmic side</orientation>
    </subcellularLocation>
</comment>
<evidence type="ECO:0000256" key="10">
    <source>
        <dbReference type="ARBA" id="ARBA00022840"/>
    </source>
</evidence>
<evidence type="ECO:0000256" key="9">
    <source>
        <dbReference type="ARBA" id="ARBA00022777"/>
    </source>
</evidence>
<keyword evidence="6 15" id="KW-0997">Cell inner membrane</keyword>
<gene>
    <name evidence="15" type="primary">kdkA</name>
    <name evidence="16" type="ORF">LLY24_00135</name>
</gene>
<evidence type="ECO:0000313" key="17">
    <source>
        <dbReference type="Proteomes" id="UP001165542"/>
    </source>
</evidence>
<dbReference type="RefSeq" id="WP_259034241.1">
    <property type="nucleotide sequence ID" value="NZ_JAJISC010000001.1"/>
</dbReference>
<keyword evidence="7 15" id="KW-0808">Transferase</keyword>
<proteinExistence type="inferred from homology"/>
<comment type="function">
    <text evidence="15">Catalyzes the ATP-dependent phosphorylation of the 3-deoxy-D-manno-octulosonic acid (Kdo) residue in Kdo-lipid IV(A) at the 4-OH position.</text>
</comment>
<dbReference type="Pfam" id="PF06293">
    <property type="entry name" value="Kdo"/>
    <property type="match status" value="1"/>
</dbReference>
<evidence type="ECO:0000256" key="8">
    <source>
        <dbReference type="ARBA" id="ARBA00022741"/>
    </source>
</evidence>
<evidence type="ECO:0000256" key="14">
    <source>
        <dbReference type="ARBA" id="ARBA00034417"/>
    </source>
</evidence>
<comment type="catalytic activity">
    <reaction evidence="14 15">
        <text>an alpha-Kdo-(2-&gt;6)-lipid IVA + ATP = a 4-O-phospho-alpha-Kdo-(2-&gt;6)-lipid IVA + ADP + H(+)</text>
        <dbReference type="Rhea" id="RHEA:74271"/>
        <dbReference type="ChEBI" id="CHEBI:15378"/>
        <dbReference type="ChEBI" id="CHEBI:30616"/>
        <dbReference type="ChEBI" id="CHEBI:176428"/>
        <dbReference type="ChEBI" id="CHEBI:193140"/>
        <dbReference type="ChEBI" id="CHEBI:456216"/>
        <dbReference type="EC" id="2.7.1.166"/>
    </reaction>
</comment>
<evidence type="ECO:0000256" key="3">
    <source>
        <dbReference type="ARBA" id="ARBA00010327"/>
    </source>
</evidence>
<evidence type="ECO:0000256" key="7">
    <source>
        <dbReference type="ARBA" id="ARBA00022679"/>
    </source>
</evidence>
<keyword evidence="17" id="KW-1185">Reference proteome</keyword>
<organism evidence="16 17">
    <name type="scientific">Halomonas dongshanensis</name>
    <dbReference type="NCBI Taxonomy" id="2890835"/>
    <lineage>
        <taxon>Bacteria</taxon>
        <taxon>Pseudomonadati</taxon>
        <taxon>Pseudomonadota</taxon>
        <taxon>Gammaproteobacteria</taxon>
        <taxon>Oceanospirillales</taxon>
        <taxon>Halomonadaceae</taxon>
        <taxon>Halomonas</taxon>
    </lineage>
</organism>
<evidence type="ECO:0000256" key="15">
    <source>
        <dbReference type="HAMAP-Rule" id="MF_00521"/>
    </source>
</evidence>
<evidence type="ECO:0000256" key="1">
    <source>
        <dbReference type="ARBA" id="ARBA00004515"/>
    </source>
</evidence>
<evidence type="ECO:0000256" key="13">
    <source>
        <dbReference type="ARBA" id="ARBA00029511"/>
    </source>
</evidence>
<dbReference type="InterPro" id="IPR022826">
    <property type="entry name" value="KDO_kinase"/>
</dbReference>
<evidence type="ECO:0000256" key="4">
    <source>
        <dbReference type="ARBA" id="ARBA00011988"/>
    </source>
</evidence>
<dbReference type="EC" id="2.7.1.166" evidence="4 15"/>
<evidence type="ECO:0000313" key="16">
    <source>
        <dbReference type="EMBL" id="MCS2607726.1"/>
    </source>
</evidence>
<name>A0ABT2E830_9GAMM</name>
<keyword evidence="5 15" id="KW-1003">Cell membrane</keyword>
<evidence type="ECO:0000256" key="11">
    <source>
        <dbReference type="ARBA" id="ARBA00022985"/>
    </source>
</evidence>
<dbReference type="Proteomes" id="UP001165542">
    <property type="component" value="Unassembled WGS sequence"/>
</dbReference>
<keyword evidence="10 15" id="KW-0067">ATP-binding</keyword>
<comment type="pathway">
    <text evidence="2 15">Bacterial outer membrane biogenesis; LPS core biosynthesis.</text>
</comment>
<dbReference type="HAMAP" id="MF_00521">
    <property type="entry name" value="KDO_kinase"/>
    <property type="match status" value="1"/>
</dbReference>
<keyword evidence="9 15" id="KW-0418">Kinase</keyword>
<keyword evidence="12 15" id="KW-0472">Membrane</keyword>